<dbReference type="WBParaSite" id="jg5892">
    <property type="protein sequence ID" value="jg5892"/>
    <property type="gene ID" value="jg5892"/>
</dbReference>
<evidence type="ECO:0000259" key="7">
    <source>
        <dbReference type="PROSITE" id="PS51790"/>
    </source>
</evidence>
<proteinExistence type="inferred from homology"/>
<evidence type="ECO:0000256" key="5">
    <source>
        <dbReference type="ARBA" id="ARBA00048488"/>
    </source>
</evidence>
<organism evidence="8 9">
    <name type="scientific">Ditylenchus dipsaci</name>
    <dbReference type="NCBI Taxonomy" id="166011"/>
    <lineage>
        <taxon>Eukaryota</taxon>
        <taxon>Metazoa</taxon>
        <taxon>Ecdysozoa</taxon>
        <taxon>Nematoda</taxon>
        <taxon>Chromadorea</taxon>
        <taxon>Rhabditida</taxon>
        <taxon>Tylenchina</taxon>
        <taxon>Tylenchomorpha</taxon>
        <taxon>Sphaerularioidea</taxon>
        <taxon>Anguinidae</taxon>
        <taxon>Anguininae</taxon>
        <taxon>Ditylenchus</taxon>
    </lineage>
</organism>
<dbReference type="Proteomes" id="UP000887574">
    <property type="component" value="Unplaced"/>
</dbReference>
<dbReference type="GO" id="GO:0033743">
    <property type="term" value="F:peptide-methionine (R)-S-oxide reductase activity"/>
    <property type="evidence" value="ECO:0007669"/>
    <property type="project" value="UniProtKB-EC"/>
</dbReference>
<dbReference type="SUPFAM" id="SSF51316">
    <property type="entry name" value="Mss4-like"/>
    <property type="match status" value="1"/>
</dbReference>
<dbReference type="FunFam" id="2.170.150.20:FF:000001">
    <property type="entry name" value="Peptide methionine sulfoxide reductase MsrB"/>
    <property type="match status" value="1"/>
</dbReference>
<comment type="similarity">
    <text evidence="1 6">Belongs to the MsrB Met sulfoxide reductase family.</text>
</comment>
<dbReference type="InterPro" id="IPR011057">
    <property type="entry name" value="Mss4-like_sf"/>
</dbReference>
<evidence type="ECO:0000256" key="3">
    <source>
        <dbReference type="ARBA" id="ARBA00022833"/>
    </source>
</evidence>
<dbReference type="GO" id="GO:0046872">
    <property type="term" value="F:metal ion binding"/>
    <property type="evidence" value="ECO:0007669"/>
    <property type="project" value="UniProtKB-KW"/>
</dbReference>
<keyword evidence="3 6" id="KW-0862">Zinc</keyword>
<dbReference type="Pfam" id="PF01641">
    <property type="entry name" value="SelR"/>
    <property type="match status" value="1"/>
</dbReference>
<dbReference type="GO" id="GO:0006979">
    <property type="term" value="P:response to oxidative stress"/>
    <property type="evidence" value="ECO:0007669"/>
    <property type="project" value="InterPro"/>
</dbReference>
<keyword evidence="8" id="KW-1185">Reference proteome</keyword>
<evidence type="ECO:0000256" key="4">
    <source>
        <dbReference type="ARBA" id="ARBA00023002"/>
    </source>
</evidence>
<dbReference type="PROSITE" id="PS51790">
    <property type="entry name" value="MSRB"/>
    <property type="match status" value="1"/>
</dbReference>
<comment type="cofactor">
    <cofactor evidence="6">
        <name>Zn(2+)</name>
        <dbReference type="ChEBI" id="CHEBI:29105"/>
    </cofactor>
    <text evidence="6">Binds 1 zinc ion per subunit.</text>
</comment>
<sequence length="158" mass="17960">MFSSEVSNSIPAIKKLDERSQLPKDPKQITNDQWKKVLSPEEYNVTRQSGTEAPFTNHFENHFVPGKYTCLCCGADLFVSDYKYHSGCGWPSFSKSVEQDKNIVRLPDDSIPGRHRTEVRCKKCDAHLGHVFQDGPKDSTGERYCINSVAINFESEQK</sequence>
<evidence type="ECO:0000256" key="6">
    <source>
        <dbReference type="RuleBase" id="RU365044"/>
    </source>
</evidence>
<dbReference type="AlphaFoldDB" id="A0A915EFU0"/>
<dbReference type="GO" id="GO:0005737">
    <property type="term" value="C:cytoplasm"/>
    <property type="evidence" value="ECO:0007669"/>
    <property type="project" value="TreeGrafter"/>
</dbReference>
<evidence type="ECO:0000313" key="9">
    <source>
        <dbReference type="WBParaSite" id="jg5892"/>
    </source>
</evidence>
<accession>A0A915EFU0</accession>
<evidence type="ECO:0000256" key="2">
    <source>
        <dbReference type="ARBA" id="ARBA00022723"/>
    </source>
</evidence>
<keyword evidence="4 6" id="KW-0560">Oxidoreductase</keyword>
<dbReference type="InterPro" id="IPR028427">
    <property type="entry name" value="Met_Sox_Rdtase_MsrB"/>
</dbReference>
<comment type="function">
    <text evidence="6">Methionine-sulfoxide reductase that specifically reduces methionine (R)-sulfoxide back to methionine. While in many cases methionine oxidation is the result of random oxidation following oxidative stress, methionine oxidation is also a post-translational modification that takes place on specific residues.</text>
</comment>
<feature type="domain" description="MsrB" evidence="7">
    <location>
        <begin position="31"/>
        <end position="156"/>
    </location>
</feature>
<keyword evidence="2 6" id="KW-0479">Metal-binding</keyword>
<dbReference type="Gene3D" id="2.170.150.20">
    <property type="entry name" value="Peptide methionine sulfoxide reductase"/>
    <property type="match status" value="1"/>
</dbReference>
<dbReference type="GO" id="GO:0030091">
    <property type="term" value="P:protein repair"/>
    <property type="evidence" value="ECO:0007669"/>
    <property type="project" value="InterPro"/>
</dbReference>
<comment type="catalytic activity">
    <reaction evidence="5 6">
        <text>L-methionyl-[protein] + [thioredoxin]-disulfide + H2O = L-methionyl-(R)-S-oxide-[protein] + [thioredoxin]-dithiol</text>
        <dbReference type="Rhea" id="RHEA:24164"/>
        <dbReference type="Rhea" id="RHEA-COMP:10698"/>
        <dbReference type="Rhea" id="RHEA-COMP:10700"/>
        <dbReference type="Rhea" id="RHEA-COMP:12313"/>
        <dbReference type="Rhea" id="RHEA-COMP:12314"/>
        <dbReference type="ChEBI" id="CHEBI:15377"/>
        <dbReference type="ChEBI" id="CHEBI:16044"/>
        <dbReference type="ChEBI" id="CHEBI:29950"/>
        <dbReference type="ChEBI" id="CHEBI:45764"/>
        <dbReference type="ChEBI" id="CHEBI:50058"/>
        <dbReference type="EC" id="1.8.4.12"/>
    </reaction>
</comment>
<dbReference type="NCBIfam" id="TIGR00357">
    <property type="entry name" value="peptide-methionine (R)-S-oxide reductase MsrB"/>
    <property type="match status" value="1"/>
</dbReference>
<name>A0A915EFU0_9BILA</name>
<dbReference type="InterPro" id="IPR002579">
    <property type="entry name" value="Met_Sox_Rdtase_MsrB_dom"/>
</dbReference>
<reference evidence="9" key="1">
    <citation type="submission" date="2022-11" db="UniProtKB">
        <authorList>
            <consortium name="WormBaseParasite"/>
        </authorList>
    </citation>
    <scope>IDENTIFICATION</scope>
</reference>
<evidence type="ECO:0000313" key="8">
    <source>
        <dbReference type="Proteomes" id="UP000887574"/>
    </source>
</evidence>
<evidence type="ECO:0000256" key="1">
    <source>
        <dbReference type="ARBA" id="ARBA00007174"/>
    </source>
</evidence>
<dbReference type="EC" id="1.8.4.12" evidence="6"/>
<dbReference type="PANTHER" id="PTHR10173:SF52">
    <property type="entry name" value="METHIONINE-R-SULFOXIDE REDUCTASE B1"/>
    <property type="match status" value="1"/>
</dbReference>
<protein>
    <recommendedName>
        <fullName evidence="6">Peptide-methionine (R)-S-oxide reductase</fullName>
        <ecNumber evidence="6">1.8.4.12</ecNumber>
    </recommendedName>
</protein>
<dbReference type="PANTHER" id="PTHR10173">
    <property type="entry name" value="METHIONINE SULFOXIDE REDUCTASE"/>
    <property type="match status" value="1"/>
</dbReference>